<gene>
    <name evidence="1" type="ORF">LCGC14_2317590</name>
</gene>
<proteinExistence type="predicted"/>
<reference evidence="1" key="1">
    <citation type="journal article" date="2015" name="Nature">
        <title>Complex archaea that bridge the gap between prokaryotes and eukaryotes.</title>
        <authorList>
            <person name="Spang A."/>
            <person name="Saw J.H."/>
            <person name="Jorgensen S.L."/>
            <person name="Zaremba-Niedzwiedzka K."/>
            <person name="Martijn J."/>
            <person name="Lind A.E."/>
            <person name="van Eijk R."/>
            <person name="Schleper C."/>
            <person name="Guy L."/>
            <person name="Ettema T.J."/>
        </authorList>
    </citation>
    <scope>NUCLEOTIDE SEQUENCE</scope>
</reference>
<dbReference type="AlphaFoldDB" id="A0A0F9EW74"/>
<protein>
    <submittedName>
        <fullName evidence="1">Uncharacterized protein</fullName>
    </submittedName>
</protein>
<evidence type="ECO:0000313" key="1">
    <source>
        <dbReference type="EMBL" id="KKL49230.1"/>
    </source>
</evidence>
<name>A0A0F9EW74_9ZZZZ</name>
<accession>A0A0F9EW74</accession>
<dbReference type="EMBL" id="LAZR01033032">
    <property type="protein sequence ID" value="KKL49230.1"/>
    <property type="molecule type" value="Genomic_DNA"/>
</dbReference>
<comment type="caution">
    <text evidence="1">The sequence shown here is derived from an EMBL/GenBank/DDBJ whole genome shotgun (WGS) entry which is preliminary data.</text>
</comment>
<sequence>MLNFTKEFNTPIPPELEGFFERWVALKDLERKQQGRGSILLDKGDYDIQGFFLAELQGVKGIFDPKTGHGTDLFKKPNHPTFSNESIYHVISGYEGGVWDKDKFNPSADNIKLGHGFFKTISNRR</sequence>
<organism evidence="1">
    <name type="scientific">marine sediment metagenome</name>
    <dbReference type="NCBI Taxonomy" id="412755"/>
    <lineage>
        <taxon>unclassified sequences</taxon>
        <taxon>metagenomes</taxon>
        <taxon>ecological metagenomes</taxon>
    </lineage>
</organism>